<dbReference type="GO" id="GO:0003677">
    <property type="term" value="F:DNA binding"/>
    <property type="evidence" value="ECO:0007669"/>
    <property type="project" value="InterPro"/>
</dbReference>
<evidence type="ECO:0000313" key="3">
    <source>
        <dbReference type="Proteomes" id="UP000501451"/>
    </source>
</evidence>
<keyword evidence="3" id="KW-1185">Reference proteome</keyword>
<dbReference type="InterPro" id="IPR036388">
    <property type="entry name" value="WH-like_DNA-bd_sf"/>
</dbReference>
<dbReference type="InterPro" id="IPR013324">
    <property type="entry name" value="RNA_pol_sigma_r3/r4-like"/>
</dbReference>
<protein>
    <submittedName>
        <fullName evidence="2">Sigma-70 family RNA polymerase sigma factor</fullName>
    </submittedName>
</protein>
<gene>
    <name evidence="2" type="ORF">G7057_01065</name>
</gene>
<dbReference type="AlphaFoldDB" id="A0A6G7K7I0"/>
<evidence type="ECO:0000313" key="2">
    <source>
        <dbReference type="EMBL" id="QII81197.1"/>
    </source>
</evidence>
<organism evidence="2 3">
    <name type="scientific">Jeotgalibaca arthritidis</name>
    <dbReference type="NCBI Taxonomy" id="1868794"/>
    <lineage>
        <taxon>Bacteria</taxon>
        <taxon>Bacillati</taxon>
        <taxon>Bacillota</taxon>
        <taxon>Bacilli</taxon>
        <taxon>Lactobacillales</taxon>
        <taxon>Carnobacteriaceae</taxon>
        <taxon>Jeotgalibaca</taxon>
    </lineage>
</organism>
<sequence>MSIFNYYRRYKFYPLKKAYISPTAYYCYQYEYTYHLIDINGSANARLYFQSGIFTFNFKFFKKVSQKFGSFAISTVVVVKGEQGSHHPKGGENMKPNNHEQSKQHTFDSFCKKILKHEARDYYDELQRQRKRENTFSDLSVKEMEQLYTVDKYFVTEQIFNVLGLDVIVTDDVIAGALQSLSKYKRDIILLSYFLELSDREIGDKLNMLRSTVQYQRTRTLQQIKTFMEGDVHEQKDRKK</sequence>
<reference evidence="2 3" key="1">
    <citation type="journal article" date="2017" name="Int. J. Syst. Evol. Microbiol.">
        <title>Jeotgalibaca porci sp. nov. and Jeotgalibaca arthritidis sp. nov., isolated from pigs, and emended description of the genus Jeotgalibaca.</title>
        <authorList>
            <person name="Zamora L."/>
            <person name="Perez-Sancho M."/>
            <person name="Dominguez L."/>
            <person name="Fernandez-Garayzabal J.F."/>
            <person name="Vela A.I."/>
        </authorList>
    </citation>
    <scope>NUCLEOTIDE SEQUENCE [LARGE SCALE GENOMIC DNA]</scope>
    <source>
        <strain evidence="2 3">CECT 9157</strain>
    </source>
</reference>
<dbReference type="Pfam" id="PF08281">
    <property type="entry name" value="Sigma70_r4_2"/>
    <property type="match status" value="1"/>
</dbReference>
<dbReference type="InterPro" id="IPR013249">
    <property type="entry name" value="RNA_pol_sigma70_r4_t2"/>
</dbReference>
<proteinExistence type="predicted"/>
<dbReference type="GO" id="GO:0006352">
    <property type="term" value="P:DNA-templated transcription initiation"/>
    <property type="evidence" value="ECO:0007669"/>
    <property type="project" value="InterPro"/>
</dbReference>
<dbReference type="Gene3D" id="1.10.10.10">
    <property type="entry name" value="Winged helix-like DNA-binding domain superfamily/Winged helix DNA-binding domain"/>
    <property type="match status" value="1"/>
</dbReference>
<name>A0A6G7K7I0_9LACT</name>
<feature type="domain" description="RNA polymerase sigma factor 70 region 4 type 2" evidence="1">
    <location>
        <begin position="174"/>
        <end position="223"/>
    </location>
</feature>
<dbReference type="EMBL" id="CP049740">
    <property type="protein sequence ID" value="QII81197.1"/>
    <property type="molecule type" value="Genomic_DNA"/>
</dbReference>
<dbReference type="Proteomes" id="UP000501451">
    <property type="component" value="Chromosome"/>
</dbReference>
<evidence type="ECO:0000259" key="1">
    <source>
        <dbReference type="Pfam" id="PF08281"/>
    </source>
</evidence>
<dbReference type="SUPFAM" id="SSF88659">
    <property type="entry name" value="Sigma3 and sigma4 domains of RNA polymerase sigma factors"/>
    <property type="match status" value="1"/>
</dbReference>
<dbReference type="KEGG" id="jar:G7057_01065"/>
<accession>A0A6G7K7I0</accession>
<dbReference type="GO" id="GO:0016987">
    <property type="term" value="F:sigma factor activity"/>
    <property type="evidence" value="ECO:0007669"/>
    <property type="project" value="InterPro"/>
</dbReference>
<dbReference type="RefSeq" id="WP_166160637.1">
    <property type="nucleotide sequence ID" value="NZ_CP049740.1"/>
</dbReference>